<dbReference type="InterPro" id="IPR036116">
    <property type="entry name" value="FN3_sf"/>
</dbReference>
<dbReference type="Pfam" id="PF18962">
    <property type="entry name" value="Por_Secre_tail"/>
    <property type="match status" value="1"/>
</dbReference>
<organism evidence="5 6">
    <name type="scientific">Candidatus Raymondbacteria bacterium RIFOXYD12_FULL_49_13</name>
    <dbReference type="NCBI Taxonomy" id="1817890"/>
    <lineage>
        <taxon>Bacteria</taxon>
        <taxon>Raymondiibacteriota</taxon>
    </lineage>
</organism>
<evidence type="ECO:0000256" key="1">
    <source>
        <dbReference type="ARBA" id="ARBA00022729"/>
    </source>
</evidence>
<name>A0A1F7FKN7_UNCRA</name>
<dbReference type="SUPFAM" id="SSF55545">
    <property type="entry name" value="beta-N-acetylhexosaminidase-like domain"/>
    <property type="match status" value="1"/>
</dbReference>
<evidence type="ECO:0000256" key="2">
    <source>
        <dbReference type="ARBA" id="ARBA00022801"/>
    </source>
</evidence>
<dbReference type="GO" id="GO:0016787">
    <property type="term" value="F:hydrolase activity"/>
    <property type="evidence" value="ECO:0007669"/>
    <property type="project" value="UniProtKB-KW"/>
</dbReference>
<dbReference type="InterPro" id="IPR014755">
    <property type="entry name" value="Cu-Rt/internalin_Ig-like"/>
</dbReference>
<dbReference type="InterPro" id="IPR013320">
    <property type="entry name" value="ConA-like_dom_sf"/>
</dbReference>
<dbReference type="Proteomes" id="UP000179243">
    <property type="component" value="Unassembled WGS sequence"/>
</dbReference>
<keyword evidence="1" id="KW-0732">Signal</keyword>
<evidence type="ECO:0000313" key="5">
    <source>
        <dbReference type="EMBL" id="OGK07037.1"/>
    </source>
</evidence>
<accession>A0A1F7FKN7</accession>
<dbReference type="Gene3D" id="3.30.379.10">
    <property type="entry name" value="Chitobiase/beta-hexosaminidase domain 2-like"/>
    <property type="match status" value="1"/>
</dbReference>
<dbReference type="CDD" id="cd00063">
    <property type="entry name" value="FN3"/>
    <property type="match status" value="1"/>
</dbReference>
<dbReference type="SUPFAM" id="SSF49899">
    <property type="entry name" value="Concanavalin A-like lectins/glucanases"/>
    <property type="match status" value="1"/>
</dbReference>
<reference evidence="5 6" key="1">
    <citation type="journal article" date="2016" name="Nat. Commun.">
        <title>Thousands of microbial genomes shed light on interconnected biogeochemical processes in an aquifer system.</title>
        <authorList>
            <person name="Anantharaman K."/>
            <person name="Brown C.T."/>
            <person name="Hug L.A."/>
            <person name="Sharon I."/>
            <person name="Castelle C.J."/>
            <person name="Probst A.J."/>
            <person name="Thomas B.C."/>
            <person name="Singh A."/>
            <person name="Wilkins M.J."/>
            <person name="Karaoz U."/>
            <person name="Brodie E.L."/>
            <person name="Williams K.H."/>
            <person name="Hubbard S.S."/>
            <person name="Banfield J.F."/>
        </authorList>
    </citation>
    <scope>NUCLEOTIDE SEQUENCE [LARGE SCALE GENOMIC DNA]</scope>
</reference>
<dbReference type="Gene3D" id="2.60.40.4070">
    <property type="match status" value="1"/>
</dbReference>
<dbReference type="Gene3D" id="2.60.40.1220">
    <property type="match status" value="1"/>
</dbReference>
<feature type="domain" description="Fibronectin type-III" evidence="4">
    <location>
        <begin position="582"/>
        <end position="677"/>
    </location>
</feature>
<keyword evidence="2" id="KW-0378">Hydrolase</keyword>
<dbReference type="Pfam" id="PF13385">
    <property type="entry name" value="Laminin_G_3"/>
    <property type="match status" value="1"/>
</dbReference>
<keyword evidence="3" id="KW-0326">Glycosidase</keyword>
<dbReference type="InterPro" id="IPR026444">
    <property type="entry name" value="Secre_tail"/>
</dbReference>
<protein>
    <recommendedName>
        <fullName evidence="4">Fibronectin type-III domain-containing protein</fullName>
    </recommendedName>
</protein>
<dbReference type="EMBL" id="MFYX01000015">
    <property type="protein sequence ID" value="OGK07037.1"/>
    <property type="molecule type" value="Genomic_DNA"/>
</dbReference>
<dbReference type="PROSITE" id="PS50853">
    <property type="entry name" value="FN3"/>
    <property type="match status" value="1"/>
</dbReference>
<evidence type="ECO:0000259" key="4">
    <source>
        <dbReference type="PROSITE" id="PS50853"/>
    </source>
</evidence>
<dbReference type="InterPro" id="IPR029018">
    <property type="entry name" value="Hex-like_dom2"/>
</dbReference>
<gene>
    <name evidence="5" type="ORF">A2519_13775</name>
</gene>
<dbReference type="Gene3D" id="2.60.40.10">
    <property type="entry name" value="Immunoglobulins"/>
    <property type="match status" value="1"/>
</dbReference>
<dbReference type="Pfam" id="PF02838">
    <property type="entry name" value="Glyco_hydro_20b"/>
    <property type="match status" value="1"/>
</dbReference>
<dbReference type="SUPFAM" id="SSF49265">
    <property type="entry name" value="Fibronectin type III"/>
    <property type="match status" value="1"/>
</dbReference>
<sequence length="1099" mass="122348">MKTASCSLIAIFILSLYSFSSLQALIIPRPKEYTDLSSQWTISSSDGCAIVLGNSASQQEHYAAECFQQDFLKRFEKTVDIITESAAPGGYAYVFYFGTATSNGKINALKTLDISALPADGFIIEMAMDGVAKAALVGGADVNGVIYGQNSLFQLFEKSDSSIIVHRAAVRDWPSIKMRIHTRYLNENFYNAGVFKESSVNCIARSRQNAVILEYASDNYDTTQSRTIIQEVEKRGLSTVWAVIGLRVDSAAQLDAKIAIMRKLYGFGIDNFYLRYNDRGSWDGPGPEIAFPKIFAFTDSVGIPDSNLLFLPTDNGKAGSYESPDRADNDSVLAKTARLKNVRWVFTSTPKASTRQICENMGFVHKPSWWYNWTRIAAGFTHMKYGLTPYPEGSDGLYHEIPNFDESSWFNNDNSMASLDMREADQNIDAVHLWMHRNVVEDYLALIYGFWAWNPNAYNFNEVSQYIHETVFGKDKVAAAHAFDSALHAIRLQFDPNWYDDDLCCGTSGPSRPFALNGSRDSAIALAITMMNNLEILKGAKNSLIDSVRFVEQYLSQMQRTVNIVYDYMGLGEPVAYSDSTPPSNVSVYDPAIEKGMVVLRWNPAVDLESGIRSYKIYRGTSPDPTQLYRENVQSTAFSEEAGTESFTYYYRVKAVNGLFMESPEFSNGVAITIEADTIPPHIDTVYCFRKSEVKMIFNEPIDTALAQDIGNYTMDHDIGISSATLLSDNRTVVLSLASLVQSDTAYTLHVSNITDRAGSPNTIAANTGRTFLLQDIPRNGLVGRWMFDETSGGIAYDSSGYAHNGSINLPSRIAGNIGNALAFHGEWQYVRINTIPVDTAAGSRNTVSFWMKHGDNVTGKMVLGWYYDLSYSLIFKQNYFGVTTGDDNLFGLPAYLVDTGWTHVSVVFNNGTLSESNTQIYINGTMQNIKDCLINNPTTQGKKISATLYIGGVDWHSTPEKLIGALDELCVYNRALTPGEVLTLFNYGNGTQIPSIVAKTQEAEHYGLLTLQAYPNPFNPSINIVLSNMQRSNTHARIRLYDIQGHLIQHYSPQANTDRIKIVWDGRDTFGKNVASGMYILVVKADNKHFVRKLLLIR</sequence>
<evidence type="ECO:0000313" key="6">
    <source>
        <dbReference type="Proteomes" id="UP000179243"/>
    </source>
</evidence>
<dbReference type="AlphaFoldDB" id="A0A1F7FKN7"/>
<dbReference type="GO" id="GO:0005975">
    <property type="term" value="P:carbohydrate metabolic process"/>
    <property type="evidence" value="ECO:0007669"/>
    <property type="project" value="UniProtKB-ARBA"/>
</dbReference>
<comment type="caution">
    <text evidence="5">The sequence shown here is derived from an EMBL/GenBank/DDBJ whole genome shotgun (WGS) entry which is preliminary data.</text>
</comment>
<proteinExistence type="predicted"/>
<dbReference type="InterPro" id="IPR013783">
    <property type="entry name" value="Ig-like_fold"/>
</dbReference>
<dbReference type="InterPro" id="IPR003961">
    <property type="entry name" value="FN3_dom"/>
</dbReference>
<dbReference type="InterPro" id="IPR015882">
    <property type="entry name" value="HEX_bac_N"/>
</dbReference>
<dbReference type="NCBIfam" id="TIGR04183">
    <property type="entry name" value="Por_Secre_tail"/>
    <property type="match status" value="1"/>
</dbReference>
<evidence type="ECO:0000256" key="3">
    <source>
        <dbReference type="ARBA" id="ARBA00023295"/>
    </source>
</evidence>
<dbReference type="Gene3D" id="2.60.120.200">
    <property type="match status" value="1"/>
</dbReference>